<feature type="binding site" evidence="8">
    <location>
        <position position="14"/>
    </location>
    <ligand>
        <name>tRNA</name>
        <dbReference type="ChEBI" id="CHEBI:17843"/>
    </ligand>
</feature>
<feature type="binding site" evidence="8">
    <location>
        <position position="73"/>
    </location>
    <ligand>
        <name>tRNA</name>
        <dbReference type="ChEBI" id="CHEBI:17843"/>
    </ligand>
</feature>
<keyword evidence="4 8" id="KW-0694">RNA-binding</keyword>
<dbReference type="Proteomes" id="UP000269542">
    <property type="component" value="Chromosome"/>
</dbReference>
<name>A0A3S4Z4W9_9ACTO</name>
<evidence type="ECO:0000313" key="10">
    <source>
        <dbReference type="Proteomes" id="UP000269542"/>
    </source>
</evidence>
<feature type="site" description="Discriminates between blocked and unblocked aminoacyl-tRNA" evidence="8">
    <location>
        <position position="9"/>
    </location>
</feature>
<dbReference type="HAMAP" id="MF_00083">
    <property type="entry name" value="Pept_tRNA_hydro_bact"/>
    <property type="match status" value="1"/>
</dbReference>
<comment type="similarity">
    <text evidence="5 8">Belongs to the PTH family.</text>
</comment>
<evidence type="ECO:0000256" key="1">
    <source>
        <dbReference type="ARBA" id="ARBA00013260"/>
    </source>
</evidence>
<comment type="function">
    <text evidence="8">Hydrolyzes ribosome-free peptidyl-tRNAs (with 1 or more amino acids incorporated), which drop off the ribosome during protein synthesis, or as a result of ribosome stalling.</text>
</comment>
<feature type="site" description="Stabilizes the basic form of H active site to accept a proton" evidence="8">
    <location>
        <position position="98"/>
    </location>
</feature>
<dbReference type="EMBL" id="LR134476">
    <property type="protein sequence ID" value="VEI13017.1"/>
    <property type="molecule type" value="Genomic_DNA"/>
</dbReference>
<dbReference type="FunFam" id="3.40.50.1470:FF:000001">
    <property type="entry name" value="Peptidyl-tRNA hydrolase"/>
    <property type="match status" value="1"/>
</dbReference>
<protein>
    <recommendedName>
        <fullName evidence="7 8">Peptidyl-tRNA hydrolase</fullName>
        <shortName evidence="8">Pth</shortName>
        <ecNumber evidence="1 8">3.1.1.29</ecNumber>
    </recommendedName>
</protein>
<evidence type="ECO:0000256" key="2">
    <source>
        <dbReference type="ARBA" id="ARBA00022555"/>
    </source>
</evidence>
<keyword evidence="8" id="KW-0963">Cytoplasm</keyword>
<evidence type="ECO:0000256" key="4">
    <source>
        <dbReference type="ARBA" id="ARBA00022884"/>
    </source>
</evidence>
<evidence type="ECO:0000256" key="7">
    <source>
        <dbReference type="ARBA" id="ARBA00050038"/>
    </source>
</evidence>
<dbReference type="InterPro" id="IPR018171">
    <property type="entry name" value="Pept_tRNA_hydro_CS"/>
</dbReference>
<sequence>MFAVVGLGNPGPRYEATRHNIGQHVVHLLARRAGTELALHKQTNTHAASVRVGVAPGELGEQVILGISNAYMNVSGGPVSALMKYFKIAPENLIVVHDELDLPFGTLRLKRGGGSGGHNGLKDITKALGTQDYVRLRFGIGRPPGRQDPSDFVLAKFSAAEDRQIDVLIDEAADAVEDVLTLGLEKATQRLHTGK</sequence>
<dbReference type="GO" id="GO:0006515">
    <property type="term" value="P:protein quality control for misfolded or incompletely synthesized proteins"/>
    <property type="evidence" value="ECO:0007669"/>
    <property type="project" value="UniProtKB-UniRule"/>
</dbReference>
<comment type="subcellular location">
    <subcellularLocation>
        <location evidence="8">Cytoplasm</location>
    </subcellularLocation>
</comment>
<evidence type="ECO:0000256" key="3">
    <source>
        <dbReference type="ARBA" id="ARBA00022801"/>
    </source>
</evidence>
<proteinExistence type="inferred from homology"/>
<dbReference type="PROSITE" id="PS01196">
    <property type="entry name" value="PEPT_TRNA_HYDROL_2"/>
    <property type="match status" value="1"/>
</dbReference>
<dbReference type="CDD" id="cd00462">
    <property type="entry name" value="PTH"/>
    <property type="match status" value="1"/>
</dbReference>
<comment type="subunit">
    <text evidence="8">Monomer.</text>
</comment>
<comment type="function">
    <text evidence="8">Catalyzes the release of premature peptidyl moieties from peptidyl-tRNA molecules trapped in stalled 50S ribosomal subunits, and thus maintains levels of free tRNAs and 50S ribosomes.</text>
</comment>
<dbReference type="GO" id="GO:0072344">
    <property type="term" value="P:rescue of stalled ribosome"/>
    <property type="evidence" value="ECO:0007669"/>
    <property type="project" value="UniProtKB-UniRule"/>
</dbReference>
<dbReference type="InterPro" id="IPR001328">
    <property type="entry name" value="Pept_tRNA_hydro"/>
</dbReference>
<comment type="catalytic activity">
    <reaction evidence="6 8">
        <text>an N-acyl-L-alpha-aminoacyl-tRNA + H2O = an N-acyl-L-amino acid + a tRNA + H(+)</text>
        <dbReference type="Rhea" id="RHEA:54448"/>
        <dbReference type="Rhea" id="RHEA-COMP:10123"/>
        <dbReference type="Rhea" id="RHEA-COMP:13883"/>
        <dbReference type="ChEBI" id="CHEBI:15377"/>
        <dbReference type="ChEBI" id="CHEBI:15378"/>
        <dbReference type="ChEBI" id="CHEBI:59874"/>
        <dbReference type="ChEBI" id="CHEBI:78442"/>
        <dbReference type="ChEBI" id="CHEBI:138191"/>
        <dbReference type="EC" id="3.1.1.29"/>
    </reaction>
</comment>
<keyword evidence="2 8" id="KW-0820">tRNA-binding</keyword>
<gene>
    <name evidence="8 9" type="primary">pth</name>
    <name evidence="9" type="ORF">NCTC13354_00716</name>
</gene>
<dbReference type="EC" id="3.1.1.29" evidence="1 8"/>
<accession>A0A3S4Z4W9</accession>
<feature type="active site" description="Proton acceptor" evidence="8">
    <location>
        <position position="19"/>
    </location>
</feature>
<dbReference type="PANTHER" id="PTHR17224">
    <property type="entry name" value="PEPTIDYL-TRNA HYDROLASE"/>
    <property type="match status" value="1"/>
</dbReference>
<dbReference type="KEGG" id="tbw:NCTC13354_00716"/>
<dbReference type="RefSeq" id="WP_126416177.1">
    <property type="nucleotide sequence ID" value="NZ_LR134476.1"/>
</dbReference>
<evidence type="ECO:0000256" key="6">
    <source>
        <dbReference type="ARBA" id="ARBA00048707"/>
    </source>
</evidence>
<dbReference type="InterPro" id="IPR036416">
    <property type="entry name" value="Pept_tRNA_hydro_sf"/>
</dbReference>
<dbReference type="GO" id="GO:0000049">
    <property type="term" value="F:tRNA binding"/>
    <property type="evidence" value="ECO:0007669"/>
    <property type="project" value="UniProtKB-UniRule"/>
</dbReference>
<dbReference type="NCBIfam" id="TIGR00447">
    <property type="entry name" value="pth"/>
    <property type="match status" value="1"/>
</dbReference>
<reference evidence="9 10" key="1">
    <citation type="submission" date="2018-12" db="EMBL/GenBank/DDBJ databases">
        <authorList>
            <consortium name="Pathogen Informatics"/>
        </authorList>
    </citation>
    <scope>NUCLEOTIDE SEQUENCE [LARGE SCALE GENOMIC DNA]</scope>
    <source>
        <strain evidence="9 10">NCTC13354</strain>
    </source>
</reference>
<dbReference type="SUPFAM" id="SSF53178">
    <property type="entry name" value="Peptidyl-tRNA hydrolase-like"/>
    <property type="match status" value="1"/>
</dbReference>
<keyword evidence="3 8" id="KW-0378">Hydrolase</keyword>
<evidence type="ECO:0000313" key="9">
    <source>
        <dbReference type="EMBL" id="VEI13017.1"/>
    </source>
</evidence>
<dbReference type="GO" id="GO:0004045">
    <property type="term" value="F:peptidyl-tRNA hydrolase activity"/>
    <property type="evidence" value="ECO:0007669"/>
    <property type="project" value="UniProtKB-UniRule"/>
</dbReference>
<evidence type="ECO:0000256" key="8">
    <source>
        <dbReference type="HAMAP-Rule" id="MF_00083"/>
    </source>
</evidence>
<evidence type="ECO:0000256" key="5">
    <source>
        <dbReference type="ARBA" id="ARBA00038063"/>
    </source>
</evidence>
<dbReference type="OrthoDB" id="9800507at2"/>
<feature type="binding site" evidence="8">
    <location>
        <position position="119"/>
    </location>
    <ligand>
        <name>tRNA</name>
        <dbReference type="ChEBI" id="CHEBI:17843"/>
    </ligand>
</feature>
<dbReference type="AlphaFoldDB" id="A0A3S4Z4W9"/>
<dbReference type="Pfam" id="PF01195">
    <property type="entry name" value="Pept_tRNA_hydro"/>
    <property type="match status" value="1"/>
</dbReference>
<organism evidence="9 10">
    <name type="scientific">Trueperella bialowiezensis</name>
    <dbReference type="NCBI Taxonomy" id="312285"/>
    <lineage>
        <taxon>Bacteria</taxon>
        <taxon>Bacillati</taxon>
        <taxon>Actinomycetota</taxon>
        <taxon>Actinomycetes</taxon>
        <taxon>Actinomycetales</taxon>
        <taxon>Actinomycetaceae</taxon>
        <taxon>Trueperella</taxon>
    </lineage>
</organism>
<keyword evidence="10" id="KW-1185">Reference proteome</keyword>
<feature type="binding site" evidence="8">
    <location>
        <position position="71"/>
    </location>
    <ligand>
        <name>tRNA</name>
        <dbReference type="ChEBI" id="CHEBI:17843"/>
    </ligand>
</feature>
<dbReference type="Gene3D" id="3.40.50.1470">
    <property type="entry name" value="Peptidyl-tRNA hydrolase"/>
    <property type="match status" value="1"/>
</dbReference>
<dbReference type="PANTHER" id="PTHR17224:SF1">
    <property type="entry name" value="PEPTIDYL-TRNA HYDROLASE"/>
    <property type="match status" value="1"/>
</dbReference>
<dbReference type="GO" id="GO:0005737">
    <property type="term" value="C:cytoplasm"/>
    <property type="evidence" value="ECO:0007669"/>
    <property type="project" value="UniProtKB-SubCell"/>
</dbReference>